<keyword evidence="2" id="KW-0472">Membrane</keyword>
<dbReference type="AlphaFoldDB" id="A0AA38RU50"/>
<name>A0AA38RU50_9PEZI</name>
<sequence>MSKLLRLFRSRRRVEPEPLTAPGPATPQQEYSQHRHATADFTEADDDDEEDTNDEGRQRYARDQGADRDEDGRPADVLPMFSATTLDTLPVYSITHAIRVIVQTRTETTLTWDQLRSPQVSQFLVKPMQQQIRAQHFSRATLYALMANCLQFSKEGQQYPGHAGTSSTRAKVCELLAIKLLKEYSTRELIDALSYDFNPLQGLPSSMIPSGMGNKGTPAAVRISTLEVAIRASAKKFLAHPLVVQQLEAIWSGAITFYSAADSLHRRTTTAEPLLSPASRRPSDVRTPLLARQPGKEDHARKQALQTGRRTAMLYDPRNASLFKLSRLRVPRYRNLLSTGSLAVLVVLFLAVLVRRSKLITSLELVFWFWSAGYMLDELVGFTEQGFSLYIMSFWNIFDLGILLLLIVYYFMRVYGVFLIDSHKWNEMAYDVLAANAILLIPRMFSVLDHHPYFSQLLIAFRLMAVDLAAIFVLVLISCSGFFVFFTLSRNSHDAGDVAYKIFQILNGFSPAAWELWGTYNWLGKTLMGLFLIVSHFVVVTILISVLSNSFQSVARNAFEEHQFLFAINTVSEIKNDALFAYIAPGNIFAWILMPLRYCMPLRQFVWLNRTIIKVTHLPILFCIFVYEKFFLAASMYEPTDLVENPGRRRQRGISLLDPASRAAAFSPNLRLREESVVGFQKDRALEEVFRRAPDFPTMRSQRRNERRKTQHQIRSWIDQHEGDYPQSPREVSAMNSRPDRVSRRQSMNRERPERFRHLWDARSAASDPAELYSNAAYTIPPGRYNDGIARRDYALEANNNTDADGDDELVTNDEDEEDNATNSQGRNRHDQPIEEDYFTTPVAVRYGTLASTSHGSSVGLPQQPRTPMTGGGPSRRQGMHNRTLSTNTILFAPQDSSRQRARRSSSASLDPVPHAVARSRPLSTRNTPVESPGAPAPSGRRSPRRPMYHLSSRPRTFQGSHHESPRNRPLLRALDIAGRTDPTRRHSSVDIDALSELGGGGMGVDVPASFTEQMMGRTTASDADQVNKAVVEKMRTLEESMSQMVREMRRLRGGGGGDEYNAALGRRTASGSSGGGPAVVEVAGSSGKARGVAAERRWGGRSGTPRLAGIKGKGKAVAVSDTDEDLDVGRLSGLDGPGSLGKGSSV</sequence>
<dbReference type="InterPro" id="IPR056336">
    <property type="entry name" value="YVC1_C"/>
</dbReference>
<evidence type="ECO:0000256" key="2">
    <source>
        <dbReference type="SAM" id="Phobius"/>
    </source>
</evidence>
<feature type="domain" description="YVC1 N-terminal linker helical" evidence="3">
    <location>
        <begin position="92"/>
        <end position="257"/>
    </location>
</feature>
<feature type="compositionally biased region" description="Gly residues" evidence="1">
    <location>
        <begin position="1136"/>
        <end position="1147"/>
    </location>
</feature>
<feature type="region of interest" description="Disordered" evidence="1">
    <location>
        <begin position="799"/>
        <end position="835"/>
    </location>
</feature>
<evidence type="ECO:0000259" key="3">
    <source>
        <dbReference type="Pfam" id="PF23190"/>
    </source>
</evidence>
<feature type="compositionally biased region" description="Low complexity" evidence="1">
    <location>
        <begin position="932"/>
        <end position="941"/>
    </location>
</feature>
<feature type="compositionally biased region" description="Acidic residues" evidence="1">
    <location>
        <begin position="42"/>
        <end position="53"/>
    </location>
</feature>
<comment type="caution">
    <text evidence="5">The sequence shown here is derived from an EMBL/GenBank/DDBJ whole genome shotgun (WGS) entry which is preliminary data.</text>
</comment>
<dbReference type="EMBL" id="JANBVN010000041">
    <property type="protein sequence ID" value="KAJ9158148.1"/>
    <property type="molecule type" value="Genomic_DNA"/>
</dbReference>
<keyword evidence="2" id="KW-0812">Transmembrane</keyword>
<feature type="compositionally biased region" description="Basic and acidic residues" evidence="1">
    <location>
        <begin position="738"/>
        <end position="755"/>
    </location>
</feature>
<feature type="region of interest" description="Disordered" evidence="1">
    <location>
        <begin position="1052"/>
        <end position="1147"/>
    </location>
</feature>
<feature type="region of interest" description="Disordered" evidence="1">
    <location>
        <begin position="852"/>
        <end position="970"/>
    </location>
</feature>
<feature type="compositionally biased region" description="Low complexity" evidence="1">
    <location>
        <begin position="1079"/>
        <end position="1088"/>
    </location>
</feature>
<dbReference type="Pfam" id="PF23317">
    <property type="entry name" value="YVC1_C"/>
    <property type="match status" value="1"/>
</dbReference>
<reference evidence="5" key="1">
    <citation type="submission" date="2022-07" db="EMBL/GenBank/DDBJ databases">
        <title>Fungi with potential for degradation of polypropylene.</title>
        <authorList>
            <person name="Gostincar C."/>
        </authorList>
    </citation>
    <scope>NUCLEOTIDE SEQUENCE</scope>
    <source>
        <strain evidence="5">EXF-13287</strain>
    </source>
</reference>
<feature type="compositionally biased region" description="Polar residues" evidence="1">
    <location>
        <begin position="852"/>
        <end position="867"/>
    </location>
</feature>
<proteinExistence type="predicted"/>
<dbReference type="Pfam" id="PF23190">
    <property type="entry name" value="LHD_TRPY1"/>
    <property type="match status" value="1"/>
</dbReference>
<feature type="transmembrane region" description="Helical" evidence="2">
    <location>
        <begin position="432"/>
        <end position="448"/>
    </location>
</feature>
<dbReference type="PANTHER" id="PTHR35859:SF4">
    <property type="entry name" value="MEMBRANE CHANNEL PROTEIN, PUTATIVE (AFU_ORTHOLOGUE AFUA_6G11300)-RELATED"/>
    <property type="match status" value="1"/>
</dbReference>
<feature type="compositionally biased region" description="Basic and acidic residues" evidence="1">
    <location>
        <begin position="54"/>
        <end position="74"/>
    </location>
</feature>
<evidence type="ECO:0000259" key="4">
    <source>
        <dbReference type="Pfam" id="PF23317"/>
    </source>
</evidence>
<evidence type="ECO:0000256" key="1">
    <source>
        <dbReference type="SAM" id="MobiDB-lite"/>
    </source>
</evidence>
<gene>
    <name evidence="5" type="ORF">NKR19_g3652</name>
</gene>
<dbReference type="InterPro" id="IPR056337">
    <property type="entry name" value="LHD_YVC1"/>
</dbReference>
<accession>A0AA38RU50</accession>
<feature type="transmembrane region" description="Helical" evidence="2">
    <location>
        <begin position="460"/>
        <end position="486"/>
    </location>
</feature>
<organism evidence="5 6">
    <name type="scientific">Coniochaeta hoffmannii</name>
    <dbReference type="NCBI Taxonomy" id="91930"/>
    <lineage>
        <taxon>Eukaryota</taxon>
        <taxon>Fungi</taxon>
        <taxon>Dikarya</taxon>
        <taxon>Ascomycota</taxon>
        <taxon>Pezizomycotina</taxon>
        <taxon>Sordariomycetes</taxon>
        <taxon>Sordariomycetidae</taxon>
        <taxon>Coniochaetales</taxon>
        <taxon>Coniochaetaceae</taxon>
        <taxon>Coniochaeta</taxon>
    </lineage>
</organism>
<feature type="transmembrane region" description="Helical" evidence="2">
    <location>
        <begin position="389"/>
        <end position="412"/>
    </location>
</feature>
<dbReference type="InterPro" id="IPR052971">
    <property type="entry name" value="TRP_calcium_channel"/>
</dbReference>
<dbReference type="PANTHER" id="PTHR35859">
    <property type="entry name" value="NONSELECTIVE CATION CHANNEL PROTEIN"/>
    <property type="match status" value="1"/>
</dbReference>
<feature type="transmembrane region" description="Helical" evidence="2">
    <location>
        <begin position="579"/>
        <end position="598"/>
    </location>
</feature>
<protein>
    <submittedName>
        <fullName evidence="5">Calcium channel YVC1</fullName>
    </submittedName>
</protein>
<feature type="transmembrane region" description="Helical" evidence="2">
    <location>
        <begin position="529"/>
        <end position="547"/>
    </location>
</feature>
<keyword evidence="2" id="KW-1133">Transmembrane helix</keyword>
<evidence type="ECO:0000313" key="6">
    <source>
        <dbReference type="Proteomes" id="UP001174691"/>
    </source>
</evidence>
<dbReference type="Proteomes" id="UP001174691">
    <property type="component" value="Unassembled WGS sequence"/>
</dbReference>
<feature type="region of interest" description="Disordered" evidence="1">
    <location>
        <begin position="700"/>
        <end position="755"/>
    </location>
</feature>
<feature type="transmembrane region" description="Helical" evidence="2">
    <location>
        <begin position="498"/>
        <end position="517"/>
    </location>
</feature>
<evidence type="ECO:0000313" key="5">
    <source>
        <dbReference type="EMBL" id="KAJ9158148.1"/>
    </source>
</evidence>
<feature type="transmembrane region" description="Helical" evidence="2">
    <location>
        <begin position="333"/>
        <end position="353"/>
    </location>
</feature>
<feature type="compositionally biased region" description="Acidic residues" evidence="1">
    <location>
        <begin position="804"/>
        <end position="820"/>
    </location>
</feature>
<feature type="transmembrane region" description="Helical" evidence="2">
    <location>
        <begin position="359"/>
        <end position="377"/>
    </location>
</feature>
<feature type="compositionally biased region" description="Basic residues" evidence="1">
    <location>
        <begin position="1"/>
        <end position="12"/>
    </location>
</feature>
<feature type="compositionally biased region" description="Basic residues" evidence="1">
    <location>
        <begin position="701"/>
        <end position="712"/>
    </location>
</feature>
<feature type="region of interest" description="Disordered" evidence="1">
    <location>
        <begin position="1"/>
        <end position="76"/>
    </location>
</feature>
<feature type="compositionally biased region" description="Polar residues" evidence="1">
    <location>
        <begin position="881"/>
        <end position="890"/>
    </location>
</feature>
<keyword evidence="6" id="KW-1185">Reference proteome</keyword>
<feature type="domain" description="Calcium channel YVC1-like C-terminal transmembrane" evidence="4">
    <location>
        <begin position="341"/>
        <end position="644"/>
    </location>
</feature>